<dbReference type="PANTHER" id="PTHR43477:SF1">
    <property type="entry name" value="DIHYDROANTICAPSIN 7-DEHYDROGENASE"/>
    <property type="match status" value="1"/>
</dbReference>
<evidence type="ECO:0000259" key="3">
    <source>
        <dbReference type="SMART" id="SM00822"/>
    </source>
</evidence>
<dbReference type="InterPro" id="IPR051122">
    <property type="entry name" value="SDR_DHRS6-like"/>
</dbReference>
<feature type="domain" description="Ketoreductase" evidence="3">
    <location>
        <begin position="3"/>
        <end position="173"/>
    </location>
</feature>
<accession>A0A917FR19</accession>
<dbReference type="Proteomes" id="UP000632858">
    <property type="component" value="Unassembled WGS sequence"/>
</dbReference>
<dbReference type="GO" id="GO:0016491">
    <property type="term" value="F:oxidoreductase activity"/>
    <property type="evidence" value="ECO:0007669"/>
    <property type="project" value="UniProtKB-KW"/>
</dbReference>
<dbReference type="RefSeq" id="WP_188449912.1">
    <property type="nucleotide sequence ID" value="NZ_BMFO01000003.1"/>
</dbReference>
<name>A0A917FR19_9GAMM</name>
<evidence type="ECO:0000256" key="2">
    <source>
        <dbReference type="ARBA" id="ARBA00023002"/>
    </source>
</evidence>
<organism evidence="4 5">
    <name type="scientific">Arenimonas maotaiensis</name>
    <dbReference type="NCBI Taxonomy" id="1446479"/>
    <lineage>
        <taxon>Bacteria</taxon>
        <taxon>Pseudomonadati</taxon>
        <taxon>Pseudomonadota</taxon>
        <taxon>Gammaproteobacteria</taxon>
        <taxon>Lysobacterales</taxon>
        <taxon>Lysobacteraceae</taxon>
        <taxon>Arenimonas</taxon>
    </lineage>
</organism>
<protein>
    <submittedName>
        <fullName evidence="4">Short-chain dehydrogenase</fullName>
    </submittedName>
</protein>
<reference evidence="4" key="1">
    <citation type="journal article" date="2014" name="Int. J. Syst. Evol. Microbiol.">
        <title>Complete genome sequence of Corynebacterium casei LMG S-19264T (=DSM 44701T), isolated from a smear-ripened cheese.</title>
        <authorList>
            <consortium name="US DOE Joint Genome Institute (JGI-PGF)"/>
            <person name="Walter F."/>
            <person name="Albersmeier A."/>
            <person name="Kalinowski J."/>
            <person name="Ruckert C."/>
        </authorList>
    </citation>
    <scope>NUCLEOTIDE SEQUENCE</scope>
    <source>
        <strain evidence="4">CGMCC 1.12726</strain>
    </source>
</reference>
<comment type="caution">
    <text evidence="4">The sequence shown here is derived from an EMBL/GenBank/DDBJ whole genome shotgun (WGS) entry which is preliminary data.</text>
</comment>
<dbReference type="PRINTS" id="PR00081">
    <property type="entry name" value="GDHRDH"/>
</dbReference>
<dbReference type="CDD" id="cd05233">
    <property type="entry name" value="SDR_c"/>
    <property type="match status" value="1"/>
</dbReference>
<dbReference type="EMBL" id="BMFO01000003">
    <property type="protein sequence ID" value="GGF95851.1"/>
    <property type="molecule type" value="Genomic_DNA"/>
</dbReference>
<dbReference type="Pfam" id="PF13561">
    <property type="entry name" value="adh_short_C2"/>
    <property type="match status" value="1"/>
</dbReference>
<sequence length="241" mass="24407">MHGKTLIFGANGGIGSATARLLAGRGRPLHLVGRDGDAVRALADETGAGFSIGDVLEDGFIAQAAVDAGEALDGLVYAVGSITLKALPRLTRADFLRDFELNALSAALAVQAALPALKKSGRGSVVLFSSIAASQGFGLHASIGMAKAAVNGLTLSLAAELAPAVRVNAIAPSLTRTPLSKSLWQNEAMAQSIAGLHPLPRLGEPAEIAALAAFLLSDDAAWITGQVIGVDGGRSSLRVKG</sequence>
<dbReference type="InterPro" id="IPR057326">
    <property type="entry name" value="KR_dom"/>
</dbReference>
<dbReference type="SUPFAM" id="SSF51735">
    <property type="entry name" value="NAD(P)-binding Rossmann-fold domains"/>
    <property type="match status" value="1"/>
</dbReference>
<dbReference type="Gene3D" id="3.40.50.720">
    <property type="entry name" value="NAD(P)-binding Rossmann-like Domain"/>
    <property type="match status" value="1"/>
</dbReference>
<keyword evidence="5" id="KW-1185">Reference proteome</keyword>
<comment type="similarity">
    <text evidence="1">Belongs to the short-chain dehydrogenases/reductases (SDR) family.</text>
</comment>
<reference evidence="4" key="2">
    <citation type="submission" date="2020-09" db="EMBL/GenBank/DDBJ databases">
        <authorList>
            <person name="Sun Q."/>
            <person name="Zhou Y."/>
        </authorList>
    </citation>
    <scope>NUCLEOTIDE SEQUENCE</scope>
    <source>
        <strain evidence="4">CGMCC 1.12726</strain>
    </source>
</reference>
<evidence type="ECO:0000256" key="1">
    <source>
        <dbReference type="ARBA" id="ARBA00006484"/>
    </source>
</evidence>
<gene>
    <name evidence="4" type="ORF">GCM10010960_16900</name>
</gene>
<evidence type="ECO:0000313" key="4">
    <source>
        <dbReference type="EMBL" id="GGF95851.1"/>
    </source>
</evidence>
<dbReference type="PANTHER" id="PTHR43477">
    <property type="entry name" value="DIHYDROANTICAPSIN 7-DEHYDROGENASE"/>
    <property type="match status" value="1"/>
</dbReference>
<dbReference type="InterPro" id="IPR002347">
    <property type="entry name" value="SDR_fam"/>
</dbReference>
<keyword evidence="2" id="KW-0560">Oxidoreductase</keyword>
<dbReference type="InterPro" id="IPR036291">
    <property type="entry name" value="NAD(P)-bd_dom_sf"/>
</dbReference>
<proteinExistence type="inferred from homology"/>
<dbReference type="AlphaFoldDB" id="A0A917FR19"/>
<dbReference type="SMART" id="SM00822">
    <property type="entry name" value="PKS_KR"/>
    <property type="match status" value="1"/>
</dbReference>
<evidence type="ECO:0000313" key="5">
    <source>
        <dbReference type="Proteomes" id="UP000632858"/>
    </source>
</evidence>